<accession>A0AAP0WY23</accession>
<protein>
    <submittedName>
        <fullName evidence="1">Uncharacterized protein</fullName>
    </submittedName>
</protein>
<dbReference type="Proteomes" id="UP001415857">
    <property type="component" value="Unassembled WGS sequence"/>
</dbReference>
<keyword evidence="2" id="KW-1185">Reference proteome</keyword>
<evidence type="ECO:0000313" key="1">
    <source>
        <dbReference type="EMBL" id="KAK9281186.1"/>
    </source>
</evidence>
<comment type="caution">
    <text evidence="1">The sequence shown here is derived from an EMBL/GenBank/DDBJ whole genome shotgun (WGS) entry which is preliminary data.</text>
</comment>
<organism evidence="1 2">
    <name type="scientific">Liquidambar formosana</name>
    <name type="common">Formosan gum</name>
    <dbReference type="NCBI Taxonomy" id="63359"/>
    <lineage>
        <taxon>Eukaryota</taxon>
        <taxon>Viridiplantae</taxon>
        <taxon>Streptophyta</taxon>
        <taxon>Embryophyta</taxon>
        <taxon>Tracheophyta</taxon>
        <taxon>Spermatophyta</taxon>
        <taxon>Magnoliopsida</taxon>
        <taxon>eudicotyledons</taxon>
        <taxon>Gunneridae</taxon>
        <taxon>Pentapetalae</taxon>
        <taxon>Saxifragales</taxon>
        <taxon>Altingiaceae</taxon>
        <taxon>Liquidambar</taxon>
    </lineage>
</organism>
<gene>
    <name evidence="1" type="ORF">L1049_004081</name>
</gene>
<name>A0AAP0WY23_LIQFO</name>
<sequence>MIRHLGFFEQGEVCRNKFQAVTPGISGELYLTRTREQIVRTKNLRRVYEVVAGSKPNPNSGLEILGQRG</sequence>
<evidence type="ECO:0000313" key="2">
    <source>
        <dbReference type="Proteomes" id="UP001415857"/>
    </source>
</evidence>
<proteinExistence type="predicted"/>
<dbReference type="EMBL" id="JBBPBK010000007">
    <property type="protein sequence ID" value="KAK9281186.1"/>
    <property type="molecule type" value="Genomic_DNA"/>
</dbReference>
<reference evidence="1 2" key="1">
    <citation type="journal article" date="2024" name="Plant J.">
        <title>Genome sequences and population genomics reveal climatic adaptation and genomic divergence between two closely related sweetgum species.</title>
        <authorList>
            <person name="Xu W.Q."/>
            <person name="Ren C.Q."/>
            <person name="Zhang X.Y."/>
            <person name="Comes H.P."/>
            <person name="Liu X.H."/>
            <person name="Li Y.G."/>
            <person name="Kettle C.J."/>
            <person name="Jalonen R."/>
            <person name="Gaisberger H."/>
            <person name="Ma Y.Z."/>
            <person name="Qiu Y.X."/>
        </authorList>
    </citation>
    <scope>NUCLEOTIDE SEQUENCE [LARGE SCALE GENOMIC DNA]</scope>
    <source>
        <strain evidence="1">Hangzhou</strain>
    </source>
</reference>
<dbReference type="AlphaFoldDB" id="A0AAP0WY23"/>